<dbReference type="InterPro" id="IPR047111">
    <property type="entry name" value="YbaP-like"/>
</dbReference>
<dbReference type="RefSeq" id="WP_162125710.1">
    <property type="nucleotide sequence ID" value="NZ_PDWU01000004.1"/>
</dbReference>
<evidence type="ECO:0000313" key="3">
    <source>
        <dbReference type="Proteomes" id="UP000219374"/>
    </source>
</evidence>
<evidence type="ECO:0008006" key="4">
    <source>
        <dbReference type="Google" id="ProtNLM"/>
    </source>
</evidence>
<evidence type="ECO:0000313" key="2">
    <source>
        <dbReference type="EMBL" id="SOD55218.1"/>
    </source>
</evidence>
<feature type="chain" id="PRO_5013126427" description="TraB family protein" evidence="1">
    <location>
        <begin position="29"/>
        <end position="315"/>
    </location>
</feature>
<dbReference type="PANTHER" id="PTHR40590:SF1">
    <property type="entry name" value="CYTOPLASMIC PROTEIN"/>
    <property type="match status" value="1"/>
</dbReference>
<name>A0A286D997_9GAMM</name>
<dbReference type="PANTHER" id="PTHR40590">
    <property type="entry name" value="CYTOPLASMIC PROTEIN-RELATED"/>
    <property type="match status" value="1"/>
</dbReference>
<gene>
    <name evidence="2" type="ORF">SAMN06296416_106185</name>
</gene>
<dbReference type="EMBL" id="OCND01000006">
    <property type="protein sequence ID" value="SOD55218.1"/>
    <property type="molecule type" value="Genomic_DNA"/>
</dbReference>
<dbReference type="CDD" id="cd14789">
    <property type="entry name" value="Tiki"/>
    <property type="match status" value="1"/>
</dbReference>
<dbReference type="InterPro" id="IPR002816">
    <property type="entry name" value="TraB/PrgY/GumN_fam"/>
</dbReference>
<sequence>MRHRNRLNLIGPLLLFALSATASFGALAKAPAAAAAPPPVPLLWKVSDQDNAVYLLGSFHLLKTTDYPLAEEVEAAFEDAASLVFEVEPSELTSPATMAKFQSAAGYENGKSLSTVLPEDVKARLAALLSASGSSIEQMETTEPWAISLGMVMGMAQSAGFRPEQGLDNHFIRRAAEAGKPVAGLETIDTQVAAMDGTPHSEQVYSLNKLLESPQEAVRELLDLHQAWRSGDVERLDGKMRKEMQTHTPVSYRMINLDRNNAWLPQIEKRLSAPGNDNTLIVVGSLHLIGEDGVVEKLRARGYRVERICSACAEG</sequence>
<dbReference type="AlphaFoldDB" id="A0A286D997"/>
<feature type="signal peptide" evidence="1">
    <location>
        <begin position="1"/>
        <end position="28"/>
    </location>
</feature>
<evidence type="ECO:0000256" key="1">
    <source>
        <dbReference type="SAM" id="SignalP"/>
    </source>
</evidence>
<reference evidence="2 3" key="1">
    <citation type="submission" date="2017-09" db="EMBL/GenBank/DDBJ databases">
        <authorList>
            <person name="Ehlers B."/>
            <person name="Leendertz F.H."/>
        </authorList>
    </citation>
    <scope>NUCLEOTIDE SEQUENCE [LARGE SCALE GENOMIC DNA]</scope>
    <source>
        <strain evidence="2 3">CGMCC 1.10978</strain>
    </source>
</reference>
<dbReference type="Proteomes" id="UP000219374">
    <property type="component" value="Unassembled WGS sequence"/>
</dbReference>
<accession>A0A286D997</accession>
<keyword evidence="1" id="KW-0732">Signal</keyword>
<protein>
    <recommendedName>
        <fullName evidence="4">TraB family protein</fullName>
    </recommendedName>
</protein>
<proteinExistence type="predicted"/>
<organism evidence="2 3">
    <name type="scientific">Pseudoxanthomonas wuyuanensis</name>
    <dbReference type="NCBI Taxonomy" id="1073196"/>
    <lineage>
        <taxon>Bacteria</taxon>
        <taxon>Pseudomonadati</taxon>
        <taxon>Pseudomonadota</taxon>
        <taxon>Gammaproteobacteria</taxon>
        <taxon>Lysobacterales</taxon>
        <taxon>Lysobacteraceae</taxon>
        <taxon>Pseudoxanthomonas</taxon>
    </lineage>
</organism>
<keyword evidence="3" id="KW-1185">Reference proteome</keyword>
<dbReference type="Pfam" id="PF01963">
    <property type="entry name" value="TraB_PrgY_gumN"/>
    <property type="match status" value="1"/>
</dbReference>